<dbReference type="RefSeq" id="WP_131849996.1">
    <property type="nucleotide sequence ID" value="NZ_SLXV01000065.1"/>
</dbReference>
<keyword evidence="2" id="KW-1185">Reference proteome</keyword>
<proteinExistence type="predicted"/>
<reference evidence="1 2" key="1">
    <citation type="submission" date="2019-03" db="EMBL/GenBank/DDBJ databases">
        <title>Genomic Encyclopedia of Type Strains, Phase IV (KMG-IV): sequencing the most valuable type-strain genomes for metagenomic binning, comparative biology and taxonomic classification.</title>
        <authorList>
            <person name="Goeker M."/>
        </authorList>
    </citation>
    <scope>NUCLEOTIDE SEQUENCE [LARGE SCALE GENOMIC DNA]</scope>
    <source>
        <strain evidence="1 2">DSM 46831</strain>
    </source>
</reference>
<dbReference type="Proteomes" id="UP000294746">
    <property type="component" value="Unassembled WGS sequence"/>
</dbReference>
<accession>A0A4R2RMR9</accession>
<sequence length="116" mass="13030">MANIRINGNVTGGIVGNQVNNVQITNNSPGTENQMVEKYIEEIKTNFEQYLIKIATTEMNQEEKNSIIRALQDIREQISQPQLDREKIKQSGVVLEKSSFVASICGAVFSLLQLFK</sequence>
<gene>
    <name evidence="1" type="ORF">EDD57_1656</name>
</gene>
<comment type="caution">
    <text evidence="1">The sequence shown here is derived from an EMBL/GenBank/DDBJ whole genome shotgun (WGS) entry which is preliminary data.</text>
</comment>
<protein>
    <submittedName>
        <fullName evidence="1">Uncharacterized protein</fullName>
    </submittedName>
</protein>
<name>A0A4R2RMR9_9BACL</name>
<dbReference type="AlphaFoldDB" id="A0A4R2RMR9"/>
<dbReference type="OrthoDB" id="9978680at2"/>
<evidence type="ECO:0000313" key="2">
    <source>
        <dbReference type="Proteomes" id="UP000294746"/>
    </source>
</evidence>
<evidence type="ECO:0000313" key="1">
    <source>
        <dbReference type="EMBL" id="TCP61051.1"/>
    </source>
</evidence>
<organism evidence="1 2">
    <name type="scientific">Baia soyae</name>
    <dbReference type="NCBI Taxonomy" id="1544746"/>
    <lineage>
        <taxon>Bacteria</taxon>
        <taxon>Bacillati</taxon>
        <taxon>Bacillota</taxon>
        <taxon>Bacilli</taxon>
        <taxon>Bacillales</taxon>
        <taxon>Thermoactinomycetaceae</taxon>
        <taxon>Baia</taxon>
    </lineage>
</organism>
<dbReference type="EMBL" id="SLXV01000065">
    <property type="protein sequence ID" value="TCP61051.1"/>
    <property type="molecule type" value="Genomic_DNA"/>
</dbReference>